<name>A0A1Y3YVH1_9BACE</name>
<dbReference type="CDD" id="cd13121">
    <property type="entry name" value="BF2867_like_C"/>
    <property type="match status" value="1"/>
</dbReference>
<dbReference type="Gene3D" id="2.60.40.2620">
    <property type="entry name" value="Fimbrillin-like"/>
    <property type="match status" value="1"/>
</dbReference>
<sequence length="524" mass="58834">MKDMRILKMIFWSIAITGTFILLATGCDNEEGYGGTDIPEPEAGKVPVIVVGEAMAYNQEASSVVWDKNEKVGLFVLKEGTTECVEPYRNVKYEAISQNISVDQGTLSPLENEDPIYLPADGSKVDIKAYYPYSDNEYIENELYKWDLTAQSSVLKNNFMYADNAFSVSKDNNKQTLRFRPVLSEVVFCLKNAAGVPEVSMEGYRVTVKGMYIRGNFNLLTGLFEDMDVTDKRDIILNPEKEGFITSGRLFPLTSMEGCSVEITLPNMGGRTFTWNFDDVMELKPAIRYIHEVTVYLDKIKVVTTEQSIEDWSTPSDDVSFVAEENLLTSLRDLVTEDIVILDNVNKTPDVQSCTYFNGLDNKKPETGNAVIEKQNNSNMILNDAKSIESGSWWTNYVGVRLPDLSPGVYELSFRSRLKEAAAGKKPQVKAFIYTKGNNLVGIKKTTDSEISAQLTLFEGEDTTSKLHKIVLDYTEENMKSSNMGSADWTPAAAEARTTGSFCIQPWLGSFYFYDFRLTRTDNN</sequence>
<comment type="caution">
    <text evidence="1">The sequence shown here is derived from an EMBL/GenBank/DDBJ whole genome shotgun (WGS) entry which is preliminary data.</text>
</comment>
<protein>
    <submittedName>
        <fullName evidence="1">Uncharacterized protein</fullName>
    </submittedName>
</protein>
<dbReference type="InterPro" id="IPR025049">
    <property type="entry name" value="Mfa-like_1"/>
</dbReference>
<dbReference type="CDD" id="cd13120">
    <property type="entry name" value="BF2867_like_N"/>
    <property type="match status" value="1"/>
</dbReference>
<dbReference type="AlphaFoldDB" id="A0A1Y3YVH1"/>
<accession>A0A1Y3YVH1</accession>
<dbReference type="Pfam" id="PF13149">
    <property type="entry name" value="Mfa_like_1"/>
    <property type="match status" value="1"/>
</dbReference>
<organism evidence="1 2">
    <name type="scientific">Bacteroides clarus</name>
    <dbReference type="NCBI Taxonomy" id="626929"/>
    <lineage>
        <taxon>Bacteria</taxon>
        <taxon>Pseudomonadati</taxon>
        <taxon>Bacteroidota</taxon>
        <taxon>Bacteroidia</taxon>
        <taxon>Bacteroidales</taxon>
        <taxon>Bacteroidaceae</taxon>
        <taxon>Bacteroides</taxon>
    </lineage>
</organism>
<dbReference type="InterPro" id="IPR042278">
    <property type="entry name" value="Mfa-like_1_N"/>
</dbReference>
<evidence type="ECO:0000313" key="2">
    <source>
        <dbReference type="Proteomes" id="UP000195386"/>
    </source>
</evidence>
<dbReference type="EMBL" id="NFII01000020">
    <property type="protein sequence ID" value="OUN99329.1"/>
    <property type="molecule type" value="Genomic_DNA"/>
</dbReference>
<evidence type="ECO:0000313" key="1">
    <source>
        <dbReference type="EMBL" id="OUN99329.1"/>
    </source>
</evidence>
<dbReference type="Gene3D" id="2.60.40.2630">
    <property type="match status" value="1"/>
</dbReference>
<proteinExistence type="predicted"/>
<dbReference type="Proteomes" id="UP000195386">
    <property type="component" value="Unassembled WGS sequence"/>
</dbReference>
<reference evidence="2" key="1">
    <citation type="submission" date="2017-04" db="EMBL/GenBank/DDBJ databases">
        <title>Function of individual gut microbiota members based on whole genome sequencing of pure cultures obtained from chicken caecum.</title>
        <authorList>
            <person name="Medvecky M."/>
            <person name="Cejkova D."/>
            <person name="Polansky O."/>
            <person name="Karasova D."/>
            <person name="Kubasova T."/>
            <person name="Cizek A."/>
            <person name="Rychlik I."/>
        </authorList>
    </citation>
    <scope>NUCLEOTIDE SEQUENCE [LARGE SCALE GENOMIC DNA]</scope>
    <source>
        <strain evidence="2">An43</strain>
    </source>
</reference>
<gene>
    <name evidence="1" type="ORF">B5F97_15890</name>
</gene>
<dbReference type="PROSITE" id="PS51257">
    <property type="entry name" value="PROKAR_LIPOPROTEIN"/>
    <property type="match status" value="1"/>
</dbReference>